<dbReference type="Proteomes" id="UP000176484">
    <property type="component" value="Unassembled WGS sequence"/>
</dbReference>
<sequence length="69" mass="7966">METEKEIIDLVIARLQNLPFDKEISIGSSGEFTKEELIEHVKNDDSIGQKMVAIEMDFLRSMKEGVFYE</sequence>
<dbReference type="AlphaFoldDB" id="A0A1F6TLX3"/>
<name>A0A1F6TLX3_9BACT</name>
<proteinExistence type="predicted"/>
<reference evidence="1 2" key="1">
    <citation type="journal article" date="2016" name="Nat. Commun.">
        <title>Thousands of microbial genomes shed light on interconnected biogeochemical processes in an aquifer system.</title>
        <authorList>
            <person name="Anantharaman K."/>
            <person name="Brown C.T."/>
            <person name="Hug L.A."/>
            <person name="Sharon I."/>
            <person name="Castelle C.J."/>
            <person name="Probst A.J."/>
            <person name="Thomas B.C."/>
            <person name="Singh A."/>
            <person name="Wilkins M.J."/>
            <person name="Karaoz U."/>
            <person name="Brodie E.L."/>
            <person name="Williams K.H."/>
            <person name="Hubbard S.S."/>
            <person name="Banfield J.F."/>
        </authorList>
    </citation>
    <scope>NUCLEOTIDE SEQUENCE [LARGE SCALE GENOMIC DNA]</scope>
</reference>
<comment type="caution">
    <text evidence="1">The sequence shown here is derived from an EMBL/GenBank/DDBJ whole genome shotgun (WGS) entry which is preliminary data.</text>
</comment>
<dbReference type="EMBL" id="MFTD01000029">
    <property type="protein sequence ID" value="OGI46133.1"/>
    <property type="molecule type" value="Genomic_DNA"/>
</dbReference>
<evidence type="ECO:0000313" key="1">
    <source>
        <dbReference type="EMBL" id="OGI46133.1"/>
    </source>
</evidence>
<gene>
    <name evidence="1" type="ORF">A2121_01340</name>
</gene>
<protein>
    <submittedName>
        <fullName evidence="1">Uncharacterized protein</fullName>
    </submittedName>
</protein>
<accession>A0A1F6TLX3</accession>
<evidence type="ECO:0000313" key="2">
    <source>
        <dbReference type="Proteomes" id="UP000176484"/>
    </source>
</evidence>
<organism evidence="1 2">
    <name type="scientific">Candidatus Nomurabacteria bacterium GWB1_40_6</name>
    <dbReference type="NCBI Taxonomy" id="1801727"/>
    <lineage>
        <taxon>Bacteria</taxon>
        <taxon>Candidatus Nomuraibacteriota</taxon>
    </lineage>
</organism>